<evidence type="ECO:0008006" key="4">
    <source>
        <dbReference type="Google" id="ProtNLM"/>
    </source>
</evidence>
<name>A0A2V3V5Z2_9SPHN</name>
<reference evidence="2 3" key="1">
    <citation type="submission" date="2018-05" db="EMBL/GenBank/DDBJ databases">
        <title>Genomic Encyclopedia of Type Strains, Phase IV (KMG-IV): sequencing the most valuable type-strain genomes for metagenomic binning, comparative biology and taxonomic classification.</title>
        <authorList>
            <person name="Goeker M."/>
        </authorList>
    </citation>
    <scope>NUCLEOTIDE SEQUENCE [LARGE SCALE GENOMIC DNA]</scope>
    <source>
        <strain evidence="2 3">DSM 3183</strain>
    </source>
</reference>
<keyword evidence="1" id="KW-0732">Signal</keyword>
<feature type="signal peptide" evidence="1">
    <location>
        <begin position="1"/>
        <end position="24"/>
    </location>
</feature>
<evidence type="ECO:0000256" key="1">
    <source>
        <dbReference type="SAM" id="SignalP"/>
    </source>
</evidence>
<evidence type="ECO:0000313" key="3">
    <source>
        <dbReference type="Proteomes" id="UP000248014"/>
    </source>
</evidence>
<proteinExistence type="predicted"/>
<sequence>MTTISRACQVLVVLLGLAGHTVHAREVPDSQKRGQWTHARTQLSLEPVLAGLQLYKVLSSAPRELDVHARFESPDQATFATVYVFRPAAGDLPLWFDRATATIATADRWTIASTEEFGPFVPPGQDRANGLQAIYALGGGEFRSTAIAMAATDGWIIKIRITSLKLDAAEMKALMGEFQRQIVWPRTLATAPAVSPLADCPTPLTFGKAARPVRRSRDKAAASAVAGALLEGSERDATIGAPLRGKAYCRDSVFGTHGIYRIEGTSDQYLLAYNDAGRVASVRPSPGLFDADGKKSFAISYLELDRSLQYVDHDRLVSPAHLNEIVHSQRPLTTVAIEETGSEAAPDRPGAQP</sequence>
<protein>
    <recommendedName>
        <fullName evidence="4">DUF1254 domain-containing protein</fullName>
    </recommendedName>
</protein>
<comment type="caution">
    <text evidence="2">The sequence shown here is derived from an EMBL/GenBank/DDBJ whole genome shotgun (WGS) entry which is preliminary data.</text>
</comment>
<dbReference type="RefSeq" id="WP_146215309.1">
    <property type="nucleotide sequence ID" value="NZ_QJJM01000005.1"/>
</dbReference>
<accession>A0A2V3V5Z2</accession>
<dbReference type="AlphaFoldDB" id="A0A2V3V5Z2"/>
<organism evidence="2 3">
    <name type="scientific">Blastomonas natatoria</name>
    <dbReference type="NCBI Taxonomy" id="34015"/>
    <lineage>
        <taxon>Bacteria</taxon>
        <taxon>Pseudomonadati</taxon>
        <taxon>Pseudomonadota</taxon>
        <taxon>Alphaproteobacteria</taxon>
        <taxon>Sphingomonadales</taxon>
        <taxon>Sphingomonadaceae</taxon>
        <taxon>Blastomonas</taxon>
    </lineage>
</organism>
<feature type="chain" id="PRO_5015927997" description="DUF1254 domain-containing protein" evidence="1">
    <location>
        <begin position="25"/>
        <end position="353"/>
    </location>
</feature>
<keyword evidence="3" id="KW-1185">Reference proteome</keyword>
<dbReference type="OrthoDB" id="7462684at2"/>
<gene>
    <name evidence="2" type="ORF">C7451_10582</name>
</gene>
<dbReference type="EMBL" id="QJJM01000005">
    <property type="protein sequence ID" value="PXW76311.1"/>
    <property type="molecule type" value="Genomic_DNA"/>
</dbReference>
<dbReference type="Proteomes" id="UP000248014">
    <property type="component" value="Unassembled WGS sequence"/>
</dbReference>
<evidence type="ECO:0000313" key="2">
    <source>
        <dbReference type="EMBL" id="PXW76311.1"/>
    </source>
</evidence>